<keyword evidence="5" id="KW-1185">Reference proteome</keyword>
<organism evidence="4 5">
    <name type="scientific">Funneliformis geosporum</name>
    <dbReference type="NCBI Taxonomy" id="1117311"/>
    <lineage>
        <taxon>Eukaryota</taxon>
        <taxon>Fungi</taxon>
        <taxon>Fungi incertae sedis</taxon>
        <taxon>Mucoromycota</taxon>
        <taxon>Glomeromycotina</taxon>
        <taxon>Glomeromycetes</taxon>
        <taxon>Glomerales</taxon>
        <taxon>Glomeraceae</taxon>
        <taxon>Funneliformis</taxon>
    </lineage>
</organism>
<dbReference type="InterPro" id="IPR016093">
    <property type="entry name" value="MIR_motif"/>
</dbReference>
<sequence length="342" mass="39380">MMMDCPRYNGNSHPEEYVKEMITYCGFKQITDETEIVKFSKLMIDSTIKIQQDIESCEGLVNALKEDITFSIFKNSCKRKLQLLKFKVERDGGDTALFISNFRKLCRDAEINDIEKQKGSLYRTLPNDFFRNEFIKSYSTINTMNDLLICFENTLNEYSNFIRNGSAVAIKHVATGRYLSSWNKSYLTGSKSQMAFCGQSLQDSNAIWLIRSLDNSELLTYHSTIFLQHNNSNTYLDIHTKRDSKSPASGLTEVSCGTNDNYSDYTWILEHSSKSENGEFLKTRDVVIFKNTYQDFTSNKHKEETLGSHDVTFTVDSDNLQEVFAHSGELTENDKWCIELID</sequence>
<keyword evidence="2" id="KW-0677">Repeat</keyword>
<protein>
    <submittedName>
        <fullName evidence="4">13830_t:CDS:1</fullName>
    </submittedName>
</protein>
<evidence type="ECO:0000256" key="2">
    <source>
        <dbReference type="ARBA" id="ARBA00022737"/>
    </source>
</evidence>
<gene>
    <name evidence="4" type="ORF">FWILDA_LOCUS390</name>
</gene>
<dbReference type="Proteomes" id="UP001153678">
    <property type="component" value="Unassembled WGS sequence"/>
</dbReference>
<dbReference type="Gene3D" id="2.80.10.50">
    <property type="match status" value="1"/>
</dbReference>
<comment type="caution">
    <text evidence="4">The sequence shown here is derived from an EMBL/GenBank/DDBJ whole genome shotgun (WGS) entry which is preliminary data.</text>
</comment>
<name>A0A9W4SAE0_9GLOM</name>
<dbReference type="PANTHER" id="PTHR46809">
    <property type="entry name" value="STROMAL CELL-DERIVED FACTOR 2-LIKE PROTEIN"/>
    <property type="match status" value="1"/>
</dbReference>
<dbReference type="EMBL" id="CAMKVN010000024">
    <property type="protein sequence ID" value="CAI2162109.1"/>
    <property type="molecule type" value="Genomic_DNA"/>
</dbReference>
<proteinExistence type="predicted"/>
<feature type="domain" description="MIR" evidence="3">
    <location>
        <begin position="216"/>
        <end position="272"/>
    </location>
</feature>
<dbReference type="SMART" id="SM00472">
    <property type="entry name" value="MIR"/>
    <property type="match status" value="2"/>
</dbReference>
<dbReference type="PROSITE" id="PS50919">
    <property type="entry name" value="MIR"/>
    <property type="match status" value="2"/>
</dbReference>
<dbReference type="SUPFAM" id="SSF82109">
    <property type="entry name" value="MIR domain"/>
    <property type="match status" value="1"/>
</dbReference>
<dbReference type="CDD" id="cd23263">
    <property type="entry name" value="beta-trefoil_MIR"/>
    <property type="match status" value="1"/>
</dbReference>
<feature type="domain" description="MIR" evidence="3">
    <location>
        <begin position="159"/>
        <end position="213"/>
    </location>
</feature>
<evidence type="ECO:0000313" key="4">
    <source>
        <dbReference type="EMBL" id="CAI2162109.1"/>
    </source>
</evidence>
<keyword evidence="1" id="KW-0732">Signal</keyword>
<evidence type="ECO:0000313" key="5">
    <source>
        <dbReference type="Proteomes" id="UP001153678"/>
    </source>
</evidence>
<dbReference type="InterPro" id="IPR036300">
    <property type="entry name" value="MIR_dom_sf"/>
</dbReference>
<accession>A0A9W4SAE0</accession>
<evidence type="ECO:0000256" key="1">
    <source>
        <dbReference type="ARBA" id="ARBA00022729"/>
    </source>
</evidence>
<dbReference type="PANTHER" id="PTHR46809:SF2">
    <property type="entry name" value="GH21273P"/>
    <property type="match status" value="1"/>
</dbReference>
<dbReference type="AlphaFoldDB" id="A0A9W4SAE0"/>
<dbReference type="OrthoDB" id="5588846at2759"/>
<evidence type="ECO:0000259" key="3">
    <source>
        <dbReference type="PROSITE" id="PS50919"/>
    </source>
</evidence>
<reference evidence="4" key="1">
    <citation type="submission" date="2022-08" db="EMBL/GenBank/DDBJ databases">
        <authorList>
            <person name="Kallberg Y."/>
            <person name="Tangrot J."/>
            <person name="Rosling A."/>
        </authorList>
    </citation>
    <scope>NUCLEOTIDE SEQUENCE</scope>
    <source>
        <strain evidence="4">Wild A</strain>
    </source>
</reference>